<protein>
    <recommendedName>
        <fullName evidence="3">DUF3793 family protein</fullName>
    </recommendedName>
</protein>
<dbReference type="InterPro" id="IPR024523">
    <property type="entry name" value="DUF3793"/>
</dbReference>
<evidence type="ECO:0000313" key="2">
    <source>
        <dbReference type="Proteomes" id="UP000183954"/>
    </source>
</evidence>
<dbReference type="RefSeq" id="WP_084110588.1">
    <property type="nucleotide sequence ID" value="NZ_FQXJ01000047.1"/>
</dbReference>
<dbReference type="EMBL" id="FQXJ01000047">
    <property type="protein sequence ID" value="SHJ20696.1"/>
    <property type="molecule type" value="Genomic_DNA"/>
</dbReference>
<proteinExistence type="predicted"/>
<evidence type="ECO:0008006" key="3">
    <source>
        <dbReference type="Google" id="ProtNLM"/>
    </source>
</evidence>
<sequence>MNNNIKVDEIVNMVSLQNIQDDKDYLCSTIAYWTAPTIAGRKPSNLLSFSHNCRDLYSLWEANKEEIVAKLQLEYIEIRKCPRRVLVILFNRLLLKQTLLNDKNRNFLKALGYPNKLVLDEYLSLLKRRFEMSCPHEVGIFLGIPLEDVVGFIQNGGKGCLLNSYWKVYHNPEKAKSIFASYDRARVDVFSSLLYGKRSFAPIQTQ</sequence>
<accession>A0A1M6HEW1</accession>
<dbReference type="Pfam" id="PF12672">
    <property type="entry name" value="DUF3793"/>
    <property type="match status" value="1"/>
</dbReference>
<reference evidence="2" key="1">
    <citation type="submission" date="2016-11" db="EMBL/GenBank/DDBJ databases">
        <authorList>
            <person name="Varghese N."/>
            <person name="Submissions S."/>
        </authorList>
    </citation>
    <scope>NUCLEOTIDE SEQUENCE [LARGE SCALE GENOMIC DNA]</scope>
    <source>
        <strain evidence="2">DSM 15449</strain>
    </source>
</reference>
<dbReference type="STRING" id="1121420.SAMN02746098_05342"/>
<dbReference type="Proteomes" id="UP000183954">
    <property type="component" value="Unassembled WGS sequence"/>
</dbReference>
<evidence type="ECO:0000313" key="1">
    <source>
        <dbReference type="EMBL" id="SHJ20696.1"/>
    </source>
</evidence>
<dbReference type="AlphaFoldDB" id="A0A1M6HEW1"/>
<gene>
    <name evidence="1" type="ORF">SAMN02746098_05342</name>
</gene>
<keyword evidence="2" id="KW-1185">Reference proteome</keyword>
<organism evidence="1 2">
    <name type="scientific">Desulfosporosinus lacus DSM 15449</name>
    <dbReference type="NCBI Taxonomy" id="1121420"/>
    <lineage>
        <taxon>Bacteria</taxon>
        <taxon>Bacillati</taxon>
        <taxon>Bacillota</taxon>
        <taxon>Clostridia</taxon>
        <taxon>Eubacteriales</taxon>
        <taxon>Desulfitobacteriaceae</taxon>
        <taxon>Desulfosporosinus</taxon>
    </lineage>
</organism>
<dbReference type="OrthoDB" id="5393676at2"/>
<name>A0A1M6HEW1_9FIRM</name>